<evidence type="ECO:0000259" key="3">
    <source>
        <dbReference type="Pfam" id="PF21647"/>
    </source>
</evidence>
<accession>A0ABP0VYQ5</accession>
<feature type="compositionally biased region" description="Polar residues" evidence="1">
    <location>
        <begin position="236"/>
        <end position="246"/>
    </location>
</feature>
<dbReference type="InterPro" id="IPR049172">
    <property type="entry name" value="DUF6857_pln"/>
</dbReference>
<evidence type="ECO:0000256" key="1">
    <source>
        <dbReference type="SAM" id="MobiDB-lite"/>
    </source>
</evidence>
<sequence length="868" mass="93592">MATLTPGVLLKLLQHMNSDVKVTGEHRSALLQVISIVPALAGSELWPNHGFYLKVSDSSHATYVSLAEEHDDLIFSDKLQLGQFIHVDRLEAASPVPLLRGVRPLAGRHQCVGSPEDLIATVVTAKNYRDDSAAAIHPDLIHPDLCNSDTITRADLEGFSRSLSGRLTQSSTENAVVRSGESGATRLNLSNAPQGNASTTLPAHVNQKVKNDKIYDLPTENTLKKLSDAFGVQQLTGRLSRSSNSTVEEKKNDEERSNSRPRSRPVKSKVFPVCSSPKRSISKVSTPPPKLQSPASSLFPGRRTLPGDTVLLSGNVVAACPEDRKTLYKDAASPRVLEVLPTSKRSVSAGKEVDSSKRRSIGGGGCRSGEIITGTTKCLRKSWEGGNGANDRKDRTTPKQAKEQVKACVWSTVSCSRRLYDFSSRESLEEGPSLPKTDPRKLSSKANNGATQKGLVTPPDFSPAHTGNKEMCLFSKLTDIGVPWGALPGILASLGKKTLQTRDAASVAAAEALQEASAAESVLRSLSMFAELCSCAKTESPQQSVEQFLSLHQSLKYARAVAEALASVRHNLDTAAEVPKENSTGKVQDVTDKAHCAAGWVHAALLSDLASFSLQSKEGGAHNFVKKSSNQQLMIPMDGAPCLAPRLCSVSPSLSTRSSSATPFSTASRAALSSVTQIGNERRQDTAELRPQAPLKVPVQTQRSGSRVGLVKMSAKATSKITPEMQAKDVKAPLSYPWVKGKGMNETAELAKQLEAEAQCWFLEFMEGALDNGFQVVTKGYEERADKVIRQQENCHVAGILSQLKRVNDWLDQLSVVENAVLNTKLVDTKARLKKKIYDYLLQHVESAASALGNVSSVLVFSRPQLVS</sequence>
<feature type="region of interest" description="Disordered" evidence="1">
    <location>
        <begin position="382"/>
        <end position="403"/>
    </location>
</feature>
<proteinExistence type="predicted"/>
<feature type="compositionally biased region" description="Basic and acidic residues" evidence="1">
    <location>
        <begin position="390"/>
        <end position="403"/>
    </location>
</feature>
<feature type="domain" description="DUF6857" evidence="3">
    <location>
        <begin position="476"/>
        <end position="852"/>
    </location>
</feature>
<dbReference type="InterPro" id="IPR010341">
    <property type="entry name" value="DUF936_pln"/>
</dbReference>
<dbReference type="Pfam" id="PF21647">
    <property type="entry name" value="DUF6857"/>
    <property type="match status" value="1"/>
</dbReference>
<feature type="region of interest" description="Disordered" evidence="1">
    <location>
        <begin position="236"/>
        <end position="302"/>
    </location>
</feature>
<dbReference type="Proteomes" id="UP001497444">
    <property type="component" value="Chromosome 12"/>
</dbReference>
<name>A0ABP0VYQ5_9BRYO</name>
<evidence type="ECO:0000313" key="5">
    <source>
        <dbReference type="Proteomes" id="UP001497444"/>
    </source>
</evidence>
<dbReference type="PANTHER" id="PTHR31928">
    <property type="entry name" value="EXPRESSED PROTEIN"/>
    <property type="match status" value="1"/>
</dbReference>
<dbReference type="EMBL" id="OZ020107">
    <property type="protein sequence ID" value="CAK9259656.1"/>
    <property type="molecule type" value="Genomic_DNA"/>
</dbReference>
<gene>
    <name evidence="4" type="ORF">CSSPJE1EN1_LOCUS5134</name>
</gene>
<organism evidence="4 5">
    <name type="scientific">Sphagnum jensenii</name>
    <dbReference type="NCBI Taxonomy" id="128206"/>
    <lineage>
        <taxon>Eukaryota</taxon>
        <taxon>Viridiplantae</taxon>
        <taxon>Streptophyta</taxon>
        <taxon>Embryophyta</taxon>
        <taxon>Bryophyta</taxon>
        <taxon>Sphagnophytina</taxon>
        <taxon>Sphagnopsida</taxon>
        <taxon>Sphagnales</taxon>
        <taxon>Sphagnaceae</taxon>
        <taxon>Sphagnum</taxon>
    </lineage>
</organism>
<evidence type="ECO:0000259" key="2">
    <source>
        <dbReference type="Pfam" id="PF06075"/>
    </source>
</evidence>
<protein>
    <submittedName>
        <fullName evidence="4">Uncharacterized protein</fullName>
    </submittedName>
</protein>
<evidence type="ECO:0000313" key="4">
    <source>
        <dbReference type="EMBL" id="CAK9259656.1"/>
    </source>
</evidence>
<feature type="domain" description="DUF936" evidence="2">
    <location>
        <begin position="4"/>
        <end position="119"/>
    </location>
</feature>
<reference evidence="4" key="1">
    <citation type="submission" date="2024-02" db="EMBL/GenBank/DDBJ databases">
        <authorList>
            <consortium name="ELIXIR-Norway"/>
            <consortium name="Elixir Norway"/>
        </authorList>
    </citation>
    <scope>NUCLEOTIDE SEQUENCE</scope>
</reference>
<dbReference type="PANTHER" id="PTHR31928:SF4">
    <property type="entry name" value="OS08G0541500 PROTEIN"/>
    <property type="match status" value="1"/>
</dbReference>
<dbReference type="InterPro" id="IPR048297">
    <property type="entry name" value="DUF936_dom_pln"/>
</dbReference>
<feature type="region of interest" description="Disordered" evidence="1">
    <location>
        <begin position="347"/>
        <end position="368"/>
    </location>
</feature>
<keyword evidence="5" id="KW-1185">Reference proteome</keyword>
<feature type="compositionally biased region" description="Basic and acidic residues" evidence="1">
    <location>
        <begin position="247"/>
        <end position="258"/>
    </location>
</feature>
<dbReference type="Pfam" id="PF06075">
    <property type="entry name" value="DUF936"/>
    <property type="match status" value="1"/>
</dbReference>
<feature type="compositionally biased region" description="Polar residues" evidence="1">
    <location>
        <begin position="185"/>
        <end position="201"/>
    </location>
</feature>
<feature type="region of interest" description="Disordered" evidence="1">
    <location>
        <begin position="426"/>
        <end position="462"/>
    </location>
</feature>
<feature type="region of interest" description="Disordered" evidence="1">
    <location>
        <begin position="167"/>
        <end position="202"/>
    </location>
</feature>